<organism evidence="1 2">
    <name type="scientific">Leptomonas pyrrhocoris</name>
    <name type="common">Firebug parasite</name>
    <dbReference type="NCBI Taxonomy" id="157538"/>
    <lineage>
        <taxon>Eukaryota</taxon>
        <taxon>Discoba</taxon>
        <taxon>Euglenozoa</taxon>
        <taxon>Kinetoplastea</taxon>
        <taxon>Metakinetoplastina</taxon>
        <taxon>Trypanosomatida</taxon>
        <taxon>Trypanosomatidae</taxon>
        <taxon>Leishmaniinae</taxon>
        <taxon>Leptomonas</taxon>
    </lineage>
</organism>
<accession>A0A0N0VGW3</accession>
<dbReference type="AlphaFoldDB" id="A0A0N0VGW3"/>
<evidence type="ECO:0000313" key="1">
    <source>
        <dbReference type="EMBL" id="KPA83784.1"/>
    </source>
</evidence>
<protein>
    <submittedName>
        <fullName evidence="1">Uncharacterized protein</fullName>
    </submittedName>
</protein>
<reference evidence="1 2" key="1">
    <citation type="submission" date="2015-07" db="EMBL/GenBank/DDBJ databases">
        <title>High-quality genome of monoxenous trypanosomatid Leptomonas pyrrhocoris.</title>
        <authorList>
            <person name="Flegontov P."/>
            <person name="Butenko A."/>
            <person name="Firsov S."/>
            <person name="Vlcek C."/>
            <person name="Logacheva M.D."/>
            <person name="Field M."/>
            <person name="Filatov D."/>
            <person name="Flegontova O."/>
            <person name="Gerasimov E."/>
            <person name="Jackson A.P."/>
            <person name="Kelly S."/>
            <person name="Opperdoes F."/>
            <person name="O'Reilly A."/>
            <person name="Votypka J."/>
            <person name="Yurchenko V."/>
            <person name="Lukes J."/>
        </authorList>
    </citation>
    <scope>NUCLEOTIDE SEQUENCE [LARGE SCALE GENOMIC DNA]</scope>
    <source>
        <strain evidence="1">H10</strain>
    </source>
</reference>
<name>A0A0N0VGW3_LEPPY</name>
<dbReference type="RefSeq" id="XP_015662223.1">
    <property type="nucleotide sequence ID" value="XM_015798745.1"/>
</dbReference>
<evidence type="ECO:0000313" key="2">
    <source>
        <dbReference type="Proteomes" id="UP000037923"/>
    </source>
</evidence>
<dbReference type="Proteomes" id="UP000037923">
    <property type="component" value="Unassembled WGS sequence"/>
</dbReference>
<dbReference type="OMA" id="YSEWEAS"/>
<proteinExistence type="predicted"/>
<dbReference type="OrthoDB" id="10385443at2759"/>
<dbReference type="EMBL" id="LGTL01000003">
    <property type="protein sequence ID" value="KPA83784.1"/>
    <property type="molecule type" value="Genomic_DNA"/>
</dbReference>
<dbReference type="GeneID" id="26902303"/>
<comment type="caution">
    <text evidence="1">The sequence shown here is derived from an EMBL/GenBank/DDBJ whole genome shotgun (WGS) entry which is preliminary data.</text>
</comment>
<sequence length="447" mass="49240">MPPSSIHLRAFELRAGPKTARLVTVSLDRSISEVYTHLCRVLKLDAPLSQVTFHKTYNKKIVTTPLSITAPIGSLGLADDDIFILRHGPRSRSAGREIGGNAQSDAGSVKVLTASQRRRQQLRSAAALPILPGTEGGPLHVTQASSSAVDTEKKEEITGAPITADMEEMMNVHQNNVCMVADRQRMENYQQQFAQYSCVTQVFVMKLFQLLAVLSCSCPTAPVPAPQLGPTRSTVSVAVLHRELLTDFCRRARVPLSRVESLLDSGARNIDAVYEALYYYADVTVQSSVIAAKVEEWLKENLPPLQPAAQMICMLHEGQEAAYLELALLRLRGQVPTAMTWLCLKDAAAPEKRCCYYSAVVRFSQFAAPMHVNAAEIAMVESGWLDSCCVAWGLNNCPYNGHLLPLSCWMWSRLVAAVMTCRDGAAVRLTELLNMYSEWEASLAWVV</sequence>
<gene>
    <name evidence="1" type="ORF">ABB37_02008</name>
</gene>
<dbReference type="VEuPathDB" id="TriTrypDB:LpyrH10_03_1590"/>
<keyword evidence="2" id="KW-1185">Reference proteome</keyword>